<organism evidence="1 2">
    <name type="scientific">Panagrolaimus sp. JU765</name>
    <dbReference type="NCBI Taxonomy" id="591449"/>
    <lineage>
        <taxon>Eukaryota</taxon>
        <taxon>Metazoa</taxon>
        <taxon>Ecdysozoa</taxon>
        <taxon>Nematoda</taxon>
        <taxon>Chromadorea</taxon>
        <taxon>Rhabditida</taxon>
        <taxon>Tylenchina</taxon>
        <taxon>Panagrolaimomorpha</taxon>
        <taxon>Panagrolaimoidea</taxon>
        <taxon>Panagrolaimidae</taxon>
        <taxon>Panagrolaimus</taxon>
    </lineage>
</organism>
<dbReference type="Proteomes" id="UP000887576">
    <property type="component" value="Unplaced"/>
</dbReference>
<evidence type="ECO:0000313" key="2">
    <source>
        <dbReference type="WBParaSite" id="JU765_v2.g4568.t1"/>
    </source>
</evidence>
<evidence type="ECO:0000313" key="1">
    <source>
        <dbReference type="Proteomes" id="UP000887576"/>
    </source>
</evidence>
<sequence length="441" mass="47643">MAAQRAAVAAAAVSAFYPPVFDPQTAAVFLSQNANLGLLTEKDEKPSWAPKHVPKVESKHSWINYYEKSIKSANNSPVINENKAVIDANNNSTVLEPPQSASSSSSPSLPSASNSDVWPNVKSEHAESEDPLLCAICGDKSSGLHYGMQTCEGCKGFFKRTVQNKRVYTSSSSSTTTPSPPQVDWKPAPAVGITGSLASLFQSPVPAPNKNLIQQLVDIDRLEDLMDLKGLSTSEPGHLTPVEKLGLIGDEIVGKLVEWTKKLPFYAELPISVHTQLLTQRWAELVLLSCCFFIVEGKTPAVDGSPSFDDADHNLRLLQKRLSMVLGKPVSIENIASEAGDLVQQITRLLASFAQLQVSVETYVCLKAITQRQLEASGADPGPICQGAPNPPFPIRDRSSTLRRLCVAAEFAHGFHPTSPIQNVLFAVFVVPGTVFESPNF</sequence>
<reference evidence="2" key="1">
    <citation type="submission" date="2022-11" db="UniProtKB">
        <authorList>
            <consortium name="WormBaseParasite"/>
        </authorList>
    </citation>
    <scope>IDENTIFICATION</scope>
</reference>
<accession>A0AC34R8S1</accession>
<proteinExistence type="predicted"/>
<protein>
    <submittedName>
        <fullName evidence="2">Uncharacterized protein</fullName>
    </submittedName>
</protein>
<dbReference type="WBParaSite" id="JU765_v2.g4568.t1">
    <property type="protein sequence ID" value="JU765_v2.g4568.t1"/>
    <property type="gene ID" value="JU765_v2.g4568"/>
</dbReference>
<name>A0AC34R8S1_9BILA</name>